<dbReference type="GeneID" id="10501672"/>
<feature type="transmembrane region" description="Helical" evidence="10">
    <location>
        <begin position="159"/>
        <end position="180"/>
    </location>
</feature>
<dbReference type="eggNOG" id="KOG3071">
    <property type="taxonomic scope" value="Eukaryota"/>
</dbReference>
<keyword evidence="12" id="KW-1185">Reference proteome</keyword>
<evidence type="ECO:0000256" key="3">
    <source>
        <dbReference type="ARBA" id="ARBA00022679"/>
    </source>
</evidence>
<feature type="transmembrane region" description="Helical" evidence="10">
    <location>
        <begin position="213"/>
        <end position="233"/>
    </location>
</feature>
<proteinExistence type="inferred from homology"/>
<dbReference type="KEGG" id="dpp:DICPUDRAFT_33776"/>
<evidence type="ECO:0000256" key="8">
    <source>
        <dbReference type="ARBA" id="ARBA00023136"/>
    </source>
</evidence>
<gene>
    <name evidence="11" type="ORF">DICPUDRAFT_33776</name>
</gene>
<dbReference type="PANTHER" id="PTHR11157">
    <property type="entry name" value="FATTY ACID ACYL TRANSFERASE-RELATED"/>
    <property type="match status" value="1"/>
</dbReference>
<evidence type="ECO:0000313" key="12">
    <source>
        <dbReference type="Proteomes" id="UP000001064"/>
    </source>
</evidence>
<dbReference type="InterPro" id="IPR002076">
    <property type="entry name" value="ELO_fam"/>
</dbReference>
<dbReference type="RefSeq" id="XP_003288267.1">
    <property type="nucleotide sequence ID" value="XM_003288219.1"/>
</dbReference>
<dbReference type="Pfam" id="PF01151">
    <property type="entry name" value="ELO"/>
    <property type="match status" value="2"/>
</dbReference>
<comment type="subcellular location">
    <subcellularLocation>
        <location evidence="1">Membrane</location>
        <topology evidence="1">Multi-pass membrane protein</topology>
    </subcellularLocation>
</comment>
<dbReference type="Proteomes" id="UP000001064">
    <property type="component" value="Unassembled WGS sequence"/>
</dbReference>
<dbReference type="STRING" id="5786.F0ZLG5"/>
<evidence type="ECO:0000256" key="6">
    <source>
        <dbReference type="ARBA" id="ARBA00022989"/>
    </source>
</evidence>
<dbReference type="GO" id="GO:0034625">
    <property type="term" value="P:fatty acid elongation, monounsaturated fatty acid"/>
    <property type="evidence" value="ECO:0000318"/>
    <property type="project" value="GO_Central"/>
</dbReference>
<keyword evidence="6 10" id="KW-1133">Transmembrane helix</keyword>
<protein>
    <recommendedName>
        <fullName evidence="10">Elongation of fatty acids protein</fullName>
        <ecNumber evidence="10">2.3.1.-</ecNumber>
    </recommendedName>
</protein>
<keyword evidence="8 10" id="KW-0472">Membrane</keyword>
<dbReference type="PANTHER" id="PTHR11157:SF126">
    <property type="entry name" value="ELONGATION OF VERY LONG CHAIN FATTY ACIDS PROTEIN"/>
    <property type="match status" value="1"/>
</dbReference>
<evidence type="ECO:0000256" key="10">
    <source>
        <dbReference type="RuleBase" id="RU361115"/>
    </source>
</evidence>
<name>F0ZLG5_DICPU</name>
<evidence type="ECO:0000256" key="4">
    <source>
        <dbReference type="ARBA" id="ARBA00022692"/>
    </source>
</evidence>
<evidence type="ECO:0000256" key="5">
    <source>
        <dbReference type="ARBA" id="ARBA00022832"/>
    </source>
</evidence>
<dbReference type="AlphaFoldDB" id="F0ZLG5"/>
<dbReference type="GO" id="GO:0034626">
    <property type="term" value="P:fatty acid elongation, polyunsaturated fatty acid"/>
    <property type="evidence" value="ECO:0000318"/>
    <property type="project" value="GO_Central"/>
</dbReference>
<sequence>MTEFTLIYNKYYNSLSETYNYYLSRRDERLLNLPLVNKPQDMIILILSYYFIIFFGKKLMKTQKPFNLRYPLIIHNAFCTLLSVYMVFEILHQANANDYSLVCNPVDYSEKGIGMAKVLWLFYFSKFIEFIDTIFMVLRKKDNQITVSGDSYISALMNSIIHSIMYSYYTLALFGINVWWKKYLTQIQLIQFVVNIAASGYSIYNDCNFVKGLHWLMIGYMLCFVTLFGAFYIKTYIKKSSAKKKSV</sequence>
<evidence type="ECO:0000256" key="2">
    <source>
        <dbReference type="ARBA" id="ARBA00022516"/>
    </source>
</evidence>
<dbReference type="OMA" id="WTYFTST"/>
<keyword evidence="9 10" id="KW-0275">Fatty acid biosynthesis</keyword>
<dbReference type="OrthoDB" id="434092at2759"/>
<feature type="transmembrane region" description="Helical" evidence="10">
    <location>
        <begin position="118"/>
        <end position="138"/>
    </location>
</feature>
<evidence type="ECO:0000313" key="11">
    <source>
        <dbReference type="EMBL" id="EGC35229.1"/>
    </source>
</evidence>
<dbReference type="EC" id="2.3.1.-" evidence="10"/>
<dbReference type="GO" id="GO:0009922">
    <property type="term" value="F:fatty acid elongase activity"/>
    <property type="evidence" value="ECO:0000318"/>
    <property type="project" value="GO_Central"/>
</dbReference>
<dbReference type="GO" id="GO:0005789">
    <property type="term" value="C:endoplasmic reticulum membrane"/>
    <property type="evidence" value="ECO:0000318"/>
    <property type="project" value="GO_Central"/>
</dbReference>
<dbReference type="InParanoid" id="F0ZLG5"/>
<dbReference type="FunCoup" id="F0ZLG5">
    <property type="interactions" value="28"/>
</dbReference>
<keyword evidence="7 10" id="KW-0443">Lipid metabolism</keyword>
<dbReference type="GO" id="GO:0019367">
    <property type="term" value="P:fatty acid elongation, saturated fatty acid"/>
    <property type="evidence" value="ECO:0000318"/>
    <property type="project" value="GO_Central"/>
</dbReference>
<evidence type="ECO:0000256" key="1">
    <source>
        <dbReference type="ARBA" id="ARBA00004141"/>
    </source>
</evidence>
<evidence type="ECO:0000256" key="9">
    <source>
        <dbReference type="ARBA" id="ARBA00023160"/>
    </source>
</evidence>
<dbReference type="GO" id="GO:0042761">
    <property type="term" value="P:very long-chain fatty acid biosynthetic process"/>
    <property type="evidence" value="ECO:0000318"/>
    <property type="project" value="GO_Central"/>
</dbReference>
<keyword evidence="4 10" id="KW-0812">Transmembrane</keyword>
<dbReference type="GO" id="GO:0030148">
    <property type="term" value="P:sphingolipid biosynthetic process"/>
    <property type="evidence" value="ECO:0000318"/>
    <property type="project" value="GO_Central"/>
</dbReference>
<keyword evidence="2 10" id="KW-0444">Lipid biosynthesis</keyword>
<feature type="transmembrane region" description="Helical" evidence="10">
    <location>
        <begin position="72"/>
        <end position="91"/>
    </location>
</feature>
<feature type="transmembrane region" description="Helical" evidence="10">
    <location>
        <begin position="42"/>
        <end position="60"/>
    </location>
</feature>
<accession>F0ZLG5</accession>
<comment type="catalytic activity">
    <reaction evidence="10">
        <text>an acyl-CoA + malonyl-CoA + H(+) = a 3-oxoacyl-CoA + CO2 + CoA</text>
        <dbReference type="Rhea" id="RHEA:50252"/>
        <dbReference type="ChEBI" id="CHEBI:15378"/>
        <dbReference type="ChEBI" id="CHEBI:16526"/>
        <dbReference type="ChEBI" id="CHEBI:57287"/>
        <dbReference type="ChEBI" id="CHEBI:57384"/>
        <dbReference type="ChEBI" id="CHEBI:58342"/>
        <dbReference type="ChEBI" id="CHEBI:90726"/>
    </reaction>
    <physiologicalReaction direction="left-to-right" evidence="10">
        <dbReference type="Rhea" id="RHEA:50253"/>
    </physiologicalReaction>
</comment>
<keyword evidence="3 10" id="KW-0808">Transferase</keyword>
<comment type="similarity">
    <text evidence="10">Belongs to the ELO family.</text>
</comment>
<dbReference type="EMBL" id="GL871067">
    <property type="protein sequence ID" value="EGC35229.1"/>
    <property type="molecule type" value="Genomic_DNA"/>
</dbReference>
<organism evidence="11 12">
    <name type="scientific">Dictyostelium purpureum</name>
    <name type="common">Slime mold</name>
    <dbReference type="NCBI Taxonomy" id="5786"/>
    <lineage>
        <taxon>Eukaryota</taxon>
        <taxon>Amoebozoa</taxon>
        <taxon>Evosea</taxon>
        <taxon>Eumycetozoa</taxon>
        <taxon>Dictyostelia</taxon>
        <taxon>Dictyosteliales</taxon>
        <taxon>Dictyosteliaceae</taxon>
        <taxon>Dictyostelium</taxon>
    </lineage>
</organism>
<evidence type="ECO:0000256" key="7">
    <source>
        <dbReference type="ARBA" id="ARBA00023098"/>
    </source>
</evidence>
<reference evidence="12" key="1">
    <citation type="journal article" date="2011" name="Genome Biol.">
        <title>Comparative genomics of the social amoebae Dictyostelium discoideum and Dictyostelium purpureum.</title>
        <authorList>
            <consortium name="US DOE Joint Genome Institute (JGI-PGF)"/>
            <person name="Sucgang R."/>
            <person name="Kuo A."/>
            <person name="Tian X."/>
            <person name="Salerno W."/>
            <person name="Parikh A."/>
            <person name="Feasley C.L."/>
            <person name="Dalin E."/>
            <person name="Tu H."/>
            <person name="Huang E."/>
            <person name="Barry K."/>
            <person name="Lindquist E."/>
            <person name="Shapiro H."/>
            <person name="Bruce D."/>
            <person name="Schmutz J."/>
            <person name="Salamov A."/>
            <person name="Fey P."/>
            <person name="Gaudet P."/>
            <person name="Anjard C."/>
            <person name="Babu M.M."/>
            <person name="Basu S."/>
            <person name="Bushmanova Y."/>
            <person name="van der Wel H."/>
            <person name="Katoh-Kurasawa M."/>
            <person name="Dinh C."/>
            <person name="Coutinho P.M."/>
            <person name="Saito T."/>
            <person name="Elias M."/>
            <person name="Schaap P."/>
            <person name="Kay R.R."/>
            <person name="Henrissat B."/>
            <person name="Eichinger L."/>
            <person name="Rivero F."/>
            <person name="Putnam N.H."/>
            <person name="West C.M."/>
            <person name="Loomis W.F."/>
            <person name="Chisholm R.L."/>
            <person name="Shaulsky G."/>
            <person name="Strassmann J.E."/>
            <person name="Queller D.C."/>
            <person name="Kuspa A."/>
            <person name="Grigoriev I.V."/>
        </authorList>
    </citation>
    <scope>NUCLEOTIDE SEQUENCE [LARGE SCALE GENOMIC DNA]</scope>
    <source>
        <strain evidence="12">QSDP1</strain>
    </source>
</reference>
<keyword evidence="5 10" id="KW-0276">Fatty acid metabolism</keyword>
<dbReference type="VEuPathDB" id="AmoebaDB:DICPUDRAFT_33776"/>